<evidence type="ECO:0000259" key="1">
    <source>
        <dbReference type="Pfam" id="PF13524"/>
    </source>
</evidence>
<dbReference type="EMBL" id="JAYMRV010000005">
    <property type="protein sequence ID" value="MEM5423024.1"/>
    <property type="molecule type" value="Genomic_DNA"/>
</dbReference>
<accession>A0ABU9RTK3</accession>
<proteinExistence type="predicted"/>
<keyword evidence="3" id="KW-1185">Reference proteome</keyword>
<name>A0ABU9RTK3_9BURK</name>
<dbReference type="GO" id="GO:0016757">
    <property type="term" value="F:glycosyltransferase activity"/>
    <property type="evidence" value="ECO:0007669"/>
    <property type="project" value="UniProtKB-KW"/>
</dbReference>
<sequence length="338" mass="38748">MTKTISRILIAHPRFPPLADDYADAFENAGVKAKTFIIEDQIHWVSRYVFRRINKLARTLRLVPRGTDLFRKHHLSEANHLATRLSEEVAAYRPDVVLCIHGKRVKIFQLRESKVLKAGWWVEQDDNWSELEAATRDFDFYFAFAPAVVDAIQSHGREARYLPHGANVRLHYPIAGTAKEIDLVFLGAWSPWRDQVIASAFEVTQDIALYGHSWIKKSRLPRDILRRIHKGDVILGAPLNALHNKARVVLNADRTVRLGLNMRYFEVLASGSCLLTDKAEDLHEYFTDNEHLCVYQDLGDMQRKLRWPSTTRTSVCESARMVCAKFHSTILTTTGSSR</sequence>
<dbReference type="EC" id="2.4.-.-" evidence="2"/>
<dbReference type="InterPro" id="IPR055259">
    <property type="entry name" value="YkvP/CgeB_Glyco_trans-like"/>
</dbReference>
<evidence type="ECO:0000313" key="2">
    <source>
        <dbReference type="EMBL" id="MEM5423024.1"/>
    </source>
</evidence>
<dbReference type="Pfam" id="PF13524">
    <property type="entry name" value="Glyco_trans_1_2"/>
    <property type="match status" value="1"/>
</dbReference>
<organism evidence="2 3">
    <name type="scientific">Paraburkholderia ferrariae</name>
    <dbReference type="NCBI Taxonomy" id="386056"/>
    <lineage>
        <taxon>Bacteria</taxon>
        <taxon>Pseudomonadati</taxon>
        <taxon>Pseudomonadota</taxon>
        <taxon>Betaproteobacteria</taxon>
        <taxon>Burkholderiales</taxon>
        <taxon>Burkholderiaceae</taxon>
        <taxon>Paraburkholderia</taxon>
    </lineage>
</organism>
<gene>
    <name evidence="2" type="ORF">VSR73_18350</name>
</gene>
<protein>
    <submittedName>
        <fullName evidence="2">Glycosyltransferase</fullName>
        <ecNumber evidence="2">2.4.-.-</ecNumber>
    </submittedName>
</protein>
<dbReference type="Proteomes" id="UP001489897">
    <property type="component" value="Unassembled WGS sequence"/>
</dbReference>
<comment type="caution">
    <text evidence="2">The sequence shown here is derived from an EMBL/GenBank/DDBJ whole genome shotgun (WGS) entry which is preliminary data.</text>
</comment>
<feature type="domain" description="Spore protein YkvP/CgeB glycosyl transferase-like" evidence="1">
    <location>
        <begin position="206"/>
        <end position="322"/>
    </location>
</feature>
<reference evidence="2 3" key="1">
    <citation type="submission" date="2024-01" db="EMBL/GenBank/DDBJ databases">
        <title>The diversity of rhizobia nodulating Mimosa spp. in eleven states of Brazil covering several biomes is determined by host plant, location, and edaphic factors.</title>
        <authorList>
            <person name="Rouws L."/>
            <person name="Barauna A."/>
            <person name="Beukes C."/>
            <person name="De Faria S.M."/>
            <person name="Gross E."/>
            <person name="Dos Reis Junior F.B."/>
            <person name="Simon M."/>
            <person name="Maluk M."/>
            <person name="Odee D.W."/>
            <person name="Kenicer G."/>
            <person name="Young J.P.W."/>
            <person name="Reis V.M."/>
            <person name="Zilli J."/>
            <person name="James E.K."/>
        </authorList>
    </citation>
    <scope>NUCLEOTIDE SEQUENCE [LARGE SCALE GENOMIC DNA]</scope>
    <source>
        <strain evidence="2 3">JPY167</strain>
    </source>
</reference>
<keyword evidence="2" id="KW-0328">Glycosyltransferase</keyword>
<keyword evidence="2" id="KW-0808">Transferase</keyword>
<evidence type="ECO:0000313" key="3">
    <source>
        <dbReference type="Proteomes" id="UP001489897"/>
    </source>
</evidence>